<dbReference type="Pfam" id="PF06691">
    <property type="entry name" value="DUF1189"/>
    <property type="match status" value="1"/>
</dbReference>
<proteinExistence type="predicted"/>
<protein>
    <recommendedName>
        <fullName evidence="4">DUF1189 domain-containing protein</fullName>
    </recommendedName>
</protein>
<accession>A0A0W0VHJ8</accession>
<keyword evidence="1" id="KW-0472">Membrane</keyword>
<feature type="transmembrane region" description="Helical" evidence="1">
    <location>
        <begin position="237"/>
        <end position="255"/>
    </location>
</feature>
<evidence type="ECO:0000313" key="2">
    <source>
        <dbReference type="EMBL" id="KTD19302.1"/>
    </source>
</evidence>
<dbReference type="eggNOG" id="ENOG502ZDS1">
    <property type="taxonomic scope" value="Bacteria"/>
</dbReference>
<dbReference type="OrthoDB" id="5634905at2"/>
<dbReference type="EMBL" id="LNYI01000053">
    <property type="protein sequence ID" value="KTD19302.1"/>
    <property type="molecule type" value="Genomic_DNA"/>
</dbReference>
<dbReference type="STRING" id="45067.Llan_2154"/>
<reference evidence="2 3" key="1">
    <citation type="submission" date="2015-11" db="EMBL/GenBank/DDBJ databases">
        <title>Genomic analysis of 38 Legionella species identifies large and diverse effector repertoires.</title>
        <authorList>
            <person name="Burstein D."/>
            <person name="Amaro F."/>
            <person name="Zusman T."/>
            <person name="Lifshitz Z."/>
            <person name="Cohen O."/>
            <person name="Gilbert J.A."/>
            <person name="Pupko T."/>
            <person name="Shuman H.A."/>
            <person name="Segal G."/>
        </authorList>
    </citation>
    <scope>NUCLEOTIDE SEQUENCE [LARGE SCALE GENOMIC DNA]</scope>
    <source>
        <strain evidence="2 3">ATCC 49751</strain>
    </source>
</reference>
<name>A0A0W0VHJ8_9GAMM</name>
<dbReference type="RefSeq" id="WP_028373119.1">
    <property type="nucleotide sequence ID" value="NZ_CAAAJD010000010.1"/>
</dbReference>
<dbReference type="Proteomes" id="UP000054869">
    <property type="component" value="Unassembled WGS sequence"/>
</dbReference>
<feature type="transmembrane region" description="Helical" evidence="1">
    <location>
        <begin position="261"/>
        <end position="281"/>
    </location>
</feature>
<dbReference type="AlphaFoldDB" id="A0A0W0VHJ8"/>
<keyword evidence="1" id="KW-0812">Transmembrane</keyword>
<evidence type="ECO:0008006" key="4">
    <source>
        <dbReference type="Google" id="ProtNLM"/>
    </source>
</evidence>
<evidence type="ECO:0000313" key="3">
    <source>
        <dbReference type="Proteomes" id="UP000054869"/>
    </source>
</evidence>
<dbReference type="InterPro" id="IPR009574">
    <property type="entry name" value="DUF1189"/>
</dbReference>
<comment type="caution">
    <text evidence="2">The sequence shown here is derived from an EMBL/GenBank/DDBJ whole genome shotgun (WGS) entry which is preliminary data.</text>
</comment>
<keyword evidence="3" id="KW-1185">Reference proteome</keyword>
<evidence type="ECO:0000256" key="1">
    <source>
        <dbReference type="SAM" id="Phobius"/>
    </source>
</evidence>
<sequence length="291" mass="33410">MTKQEKALRKVDVPLYNYLQALVLSFFSNRLYVDVGKRWKGFGILYLLFVTCLLAIPFAVRINLEFNNFFEEQIINPLKQIPPLYIQNGKVSLDKPMPYLIKNKKGEVVTIIDTTGEINAIDDRYPDLTTLITKDKFFYRVPPPHFFFAKGVQPIKNPVYSQTLSESINQVFDGEAWIKSSGIERIKWLSQVIVYPTIALLFFVIFLILFLVFALMGQFVAKLFFNLTISYKQTCRLLMVAATPQIVVLLLGLTFNLLFPGFGLLLLVLLFGYFCFAVISLKRESQKLVVS</sequence>
<keyword evidence="1" id="KW-1133">Transmembrane helix</keyword>
<feature type="transmembrane region" description="Helical" evidence="1">
    <location>
        <begin position="44"/>
        <end position="62"/>
    </location>
</feature>
<gene>
    <name evidence="2" type="ORF">Llan_2154</name>
</gene>
<feature type="transmembrane region" description="Helical" evidence="1">
    <location>
        <begin position="193"/>
        <end position="216"/>
    </location>
</feature>
<organism evidence="2 3">
    <name type="scientific">Legionella lansingensis</name>
    <dbReference type="NCBI Taxonomy" id="45067"/>
    <lineage>
        <taxon>Bacteria</taxon>
        <taxon>Pseudomonadati</taxon>
        <taxon>Pseudomonadota</taxon>
        <taxon>Gammaproteobacteria</taxon>
        <taxon>Legionellales</taxon>
        <taxon>Legionellaceae</taxon>
        <taxon>Legionella</taxon>
    </lineage>
</organism>
<dbReference type="PATRIC" id="fig|45067.4.peg.2263"/>